<proteinExistence type="predicted"/>
<name>A0A6I2MA20_9BACI</name>
<organism evidence="1 2">
    <name type="scientific">Metabacillus idriensis</name>
    <dbReference type="NCBI Taxonomy" id="324768"/>
    <lineage>
        <taxon>Bacteria</taxon>
        <taxon>Bacillati</taxon>
        <taxon>Bacillota</taxon>
        <taxon>Bacilli</taxon>
        <taxon>Bacillales</taxon>
        <taxon>Bacillaceae</taxon>
        <taxon>Metabacillus</taxon>
    </lineage>
</organism>
<dbReference type="EMBL" id="WKKF01000002">
    <property type="protein sequence ID" value="MRX54639.1"/>
    <property type="molecule type" value="Genomic_DNA"/>
</dbReference>
<comment type="caution">
    <text evidence="1">The sequence shown here is derived from an EMBL/GenBank/DDBJ whole genome shotgun (WGS) entry which is preliminary data.</text>
</comment>
<evidence type="ECO:0000313" key="1">
    <source>
        <dbReference type="EMBL" id="MRX54639.1"/>
    </source>
</evidence>
<dbReference type="InterPro" id="IPR036390">
    <property type="entry name" value="WH_DNA-bd_sf"/>
</dbReference>
<dbReference type="SUPFAM" id="SSF46785">
    <property type="entry name" value="Winged helix' DNA-binding domain"/>
    <property type="match status" value="1"/>
</dbReference>
<accession>A0A6I2MA20</accession>
<dbReference type="Proteomes" id="UP000441585">
    <property type="component" value="Unassembled WGS sequence"/>
</dbReference>
<dbReference type="AlphaFoldDB" id="A0A6I2MA20"/>
<dbReference type="RefSeq" id="WP_154318656.1">
    <property type="nucleotide sequence ID" value="NZ_CAJGAA010000002.1"/>
</dbReference>
<protein>
    <submittedName>
        <fullName evidence="1">Uncharacterized protein</fullName>
    </submittedName>
</protein>
<gene>
    <name evidence="1" type="ORF">GJU41_11715</name>
</gene>
<sequence length="151" mass="17496">MTDAHIRKGRSRTNYTMVYHELFDLYHPYIGDKATLLYTYLLRSRNNEEDNSDYGKSWRGRKGIAEKFQLSFSTLPLIDDILVASGLIAIETRPSGRGREKIYYTVNDPLEREEFRKVEAEIEVRLRVLAQQKGAVASLFGKDFKKKLTGE</sequence>
<reference evidence="1 2" key="1">
    <citation type="submission" date="2019-11" db="EMBL/GenBank/DDBJ databases">
        <title>Bacillus idriensis genome.</title>
        <authorList>
            <person name="Konopka E.N."/>
            <person name="Newman J.D."/>
        </authorList>
    </citation>
    <scope>NUCLEOTIDE SEQUENCE [LARGE SCALE GENOMIC DNA]</scope>
    <source>
        <strain evidence="1 2">DSM 19097</strain>
    </source>
</reference>
<keyword evidence="2" id="KW-1185">Reference proteome</keyword>
<evidence type="ECO:0000313" key="2">
    <source>
        <dbReference type="Proteomes" id="UP000441585"/>
    </source>
</evidence>